<gene>
    <name evidence="1" type="ORF">UFOVP410_34</name>
</gene>
<sequence>MKILQSFKQRLLHEASIRSLSRVWQHTQTSNVGIITAFRGEFDIKTNESLNQKLAQEIRSHGFGYIQVTGFYVENLGQEDEKKVQEKSFLITSYANDNNKLKKFLIKMGIKYNQDSIFYKPASEEQGALIGTASGRWPGINVEVKVGKFSPQKIGTYYTKMKGNRTFTFESFEYPEGLMTKAYREKLQQIL</sequence>
<accession>A0A6J5M2P1</accession>
<dbReference type="EMBL" id="LR796388">
    <property type="protein sequence ID" value="CAB4141195.1"/>
    <property type="molecule type" value="Genomic_DNA"/>
</dbReference>
<proteinExistence type="predicted"/>
<reference evidence="1" key="1">
    <citation type="submission" date="2020-04" db="EMBL/GenBank/DDBJ databases">
        <authorList>
            <person name="Chiriac C."/>
            <person name="Salcher M."/>
            <person name="Ghai R."/>
            <person name="Kavagutti S V."/>
        </authorList>
    </citation>
    <scope>NUCLEOTIDE SEQUENCE</scope>
</reference>
<name>A0A6J5M2P1_9CAUD</name>
<protein>
    <submittedName>
        <fullName evidence="1">Uncharacterized protein</fullName>
    </submittedName>
</protein>
<dbReference type="InterPro" id="IPR057548">
    <property type="entry name" value="S-AdoMet_lyase-like"/>
</dbReference>
<organism evidence="1">
    <name type="scientific">uncultured Caudovirales phage</name>
    <dbReference type="NCBI Taxonomy" id="2100421"/>
    <lineage>
        <taxon>Viruses</taxon>
        <taxon>Duplodnaviria</taxon>
        <taxon>Heunggongvirae</taxon>
        <taxon>Uroviricota</taxon>
        <taxon>Caudoviricetes</taxon>
        <taxon>Peduoviridae</taxon>
        <taxon>Maltschvirus</taxon>
        <taxon>Maltschvirus maltsch</taxon>
    </lineage>
</organism>
<dbReference type="Pfam" id="PF23780">
    <property type="entry name" value="S-AdoMet_lyase"/>
    <property type="match status" value="1"/>
</dbReference>
<evidence type="ECO:0000313" key="1">
    <source>
        <dbReference type="EMBL" id="CAB4141195.1"/>
    </source>
</evidence>